<evidence type="ECO:0000313" key="2">
    <source>
        <dbReference type="EMBL" id="CAD8771794.1"/>
    </source>
</evidence>
<gene>
    <name evidence="2" type="ORF">PPAR00522_LOCUS8197</name>
</gene>
<evidence type="ECO:0000256" key="1">
    <source>
        <dbReference type="SAM" id="MobiDB-lite"/>
    </source>
</evidence>
<sequence>MDLSARIAAAFGSLGNDLSGSNKSQFWSIRSDDQTFQNGKSIHEYNYSSDEEEESETNLDCAVYLSESESEDEDMVIEEGSKEGRKTKHQGSCRNVWSASSQAQKAFDLEEEEDELDRIATGLAVGGKKIIEEPKPSLNTEVIEGNVFDRLCGSLQSNVDATILSGSTNSNQSSLNYDVSNSFPSSRHYDDTLQPLNDINSLSSSSFNEEFFSLVNSTLLSINEKGKKGVNFGLKDYPTPVIDLHHIERMEETSLDDLPELEDESQVNSIPLKRGCIVGSVKKDESTSKGSKRTRQESAPPHPISRTSNGYDSDKRENIINTDDDNNFSIGSNGRNQRNRTRRVSFKEGIETCHSISFPSVASTSTRSLPPPCPPRFKPEWKKKNYVPDYVKHPQNYTMYDLDESLTVTYHV</sequence>
<dbReference type="AlphaFoldDB" id="A0A7S0UTV2"/>
<accession>A0A7S0UTV2</accession>
<organism evidence="2">
    <name type="scientific">Polytomella parva</name>
    <dbReference type="NCBI Taxonomy" id="51329"/>
    <lineage>
        <taxon>Eukaryota</taxon>
        <taxon>Viridiplantae</taxon>
        <taxon>Chlorophyta</taxon>
        <taxon>core chlorophytes</taxon>
        <taxon>Chlorophyceae</taxon>
        <taxon>CS clade</taxon>
        <taxon>Chlamydomonadales</taxon>
        <taxon>Chlamydomonadaceae</taxon>
        <taxon>Polytomella</taxon>
    </lineage>
</organism>
<reference evidence="2" key="1">
    <citation type="submission" date="2021-01" db="EMBL/GenBank/DDBJ databases">
        <authorList>
            <person name="Corre E."/>
            <person name="Pelletier E."/>
            <person name="Niang G."/>
            <person name="Scheremetjew M."/>
            <person name="Finn R."/>
            <person name="Kale V."/>
            <person name="Holt S."/>
            <person name="Cochrane G."/>
            <person name="Meng A."/>
            <person name="Brown T."/>
            <person name="Cohen L."/>
        </authorList>
    </citation>
    <scope>NUCLEOTIDE SEQUENCE</scope>
    <source>
        <strain evidence="2">SAG 63-3</strain>
    </source>
</reference>
<feature type="compositionally biased region" description="Polar residues" evidence="1">
    <location>
        <begin position="327"/>
        <end position="336"/>
    </location>
</feature>
<proteinExistence type="predicted"/>
<dbReference type="EMBL" id="HBFM01013092">
    <property type="protein sequence ID" value="CAD8771794.1"/>
    <property type="molecule type" value="Transcribed_RNA"/>
</dbReference>
<name>A0A7S0UTV2_9CHLO</name>
<feature type="region of interest" description="Disordered" evidence="1">
    <location>
        <begin position="281"/>
        <end position="341"/>
    </location>
</feature>
<protein>
    <submittedName>
        <fullName evidence="2">Uncharacterized protein</fullName>
    </submittedName>
</protein>